<proteinExistence type="predicted"/>
<keyword evidence="2" id="KW-1185">Reference proteome</keyword>
<reference evidence="1" key="1">
    <citation type="submission" date="2022-07" db="EMBL/GenBank/DDBJ databases">
        <title>The genome of Lyophyllum shimeji provides insight into the initial evolution of ectomycorrhizal fungal genome.</title>
        <authorList>
            <person name="Kobayashi Y."/>
            <person name="Shibata T."/>
            <person name="Hirakawa H."/>
            <person name="Shigenobu S."/>
            <person name="Nishiyama T."/>
            <person name="Yamada A."/>
            <person name="Hasebe M."/>
            <person name="Kawaguchi M."/>
        </authorList>
    </citation>
    <scope>NUCLEOTIDE SEQUENCE</scope>
    <source>
        <strain evidence="1">AT787</strain>
    </source>
</reference>
<dbReference type="AlphaFoldDB" id="A0A9P3US46"/>
<gene>
    <name evidence="1" type="ORF">LshimejAT787_1100400</name>
</gene>
<protein>
    <submittedName>
        <fullName evidence="1">Uncharacterized protein</fullName>
    </submittedName>
</protein>
<organism evidence="1 2">
    <name type="scientific">Lyophyllum shimeji</name>
    <name type="common">Hon-shimeji</name>
    <name type="synonym">Tricholoma shimeji</name>
    <dbReference type="NCBI Taxonomy" id="47721"/>
    <lineage>
        <taxon>Eukaryota</taxon>
        <taxon>Fungi</taxon>
        <taxon>Dikarya</taxon>
        <taxon>Basidiomycota</taxon>
        <taxon>Agaricomycotina</taxon>
        <taxon>Agaricomycetes</taxon>
        <taxon>Agaricomycetidae</taxon>
        <taxon>Agaricales</taxon>
        <taxon>Tricholomatineae</taxon>
        <taxon>Lyophyllaceae</taxon>
        <taxon>Lyophyllum</taxon>
    </lineage>
</organism>
<evidence type="ECO:0000313" key="1">
    <source>
        <dbReference type="EMBL" id="GLB42025.1"/>
    </source>
</evidence>
<sequence length="183" mass="20500">MFKLQLPALDAIRNFATCQRSPCTAVLTPHCTRILAVLSRVISSQFQLLRGYSPYLMVFNSKPRAKRATLTPCARGFRKALLSFPHTTHSKMKNFTSTVFGVGKPPPLHGALCQGPTGTRTTTSITPVCCSFPRAPIRSRTKRTALVYHVVNSLLVGGRQVWEYKPWQDPWRDLQTPCFGLPR</sequence>
<name>A0A9P3US46_LYOSH</name>
<dbReference type="Proteomes" id="UP001063166">
    <property type="component" value="Unassembled WGS sequence"/>
</dbReference>
<accession>A0A9P3US46</accession>
<comment type="caution">
    <text evidence="1">The sequence shown here is derived from an EMBL/GenBank/DDBJ whole genome shotgun (WGS) entry which is preliminary data.</text>
</comment>
<evidence type="ECO:0000313" key="2">
    <source>
        <dbReference type="Proteomes" id="UP001063166"/>
    </source>
</evidence>
<dbReference type="EMBL" id="BRPK01000011">
    <property type="protein sequence ID" value="GLB42025.1"/>
    <property type="molecule type" value="Genomic_DNA"/>
</dbReference>